<keyword evidence="3" id="KW-0812">Transmembrane</keyword>
<evidence type="ECO:0000313" key="6">
    <source>
        <dbReference type="Proteomes" id="UP001320544"/>
    </source>
</evidence>
<dbReference type="InterPro" id="IPR050256">
    <property type="entry name" value="Glycosyltransferase_2"/>
</dbReference>
<name>A0ABN6MDE5_9ACTN</name>
<feature type="transmembrane region" description="Helical" evidence="3">
    <location>
        <begin position="296"/>
        <end position="318"/>
    </location>
</feature>
<keyword evidence="6" id="KW-1185">Reference proteome</keyword>
<dbReference type="PANTHER" id="PTHR48090">
    <property type="entry name" value="UNDECAPRENYL-PHOSPHATE 4-DEOXY-4-FORMAMIDO-L-ARABINOSE TRANSFERASE-RELATED"/>
    <property type="match status" value="1"/>
</dbReference>
<keyword evidence="5" id="KW-0808">Transferase</keyword>
<evidence type="ECO:0000313" key="5">
    <source>
        <dbReference type="EMBL" id="BDE95974.1"/>
    </source>
</evidence>
<feature type="region of interest" description="Disordered" evidence="2">
    <location>
        <begin position="1"/>
        <end position="29"/>
    </location>
</feature>
<dbReference type="InterPro" id="IPR001173">
    <property type="entry name" value="Glyco_trans_2-like"/>
</dbReference>
<reference evidence="5 6" key="1">
    <citation type="submission" date="2022-01" db="EMBL/GenBank/DDBJ databases">
        <title>Novel bile acid biosynthetic pathways are enriched in the microbiome of centenarians.</title>
        <authorList>
            <person name="Sato Y."/>
            <person name="Atarashi K."/>
            <person name="Plichta R.D."/>
            <person name="Arai Y."/>
            <person name="Sasajima S."/>
            <person name="Kearney M.S."/>
            <person name="Suda W."/>
            <person name="Takeshita K."/>
            <person name="Sasaki T."/>
            <person name="Okamoto S."/>
            <person name="Skelly N.A."/>
            <person name="Okamura Y."/>
            <person name="Vlamakis H."/>
            <person name="Li Y."/>
            <person name="Tanoue T."/>
            <person name="Takei H."/>
            <person name="Nittono H."/>
            <person name="Narushima S."/>
            <person name="Irie J."/>
            <person name="Itoh H."/>
            <person name="Moriya K."/>
            <person name="Sugiura Y."/>
            <person name="Suematsu M."/>
            <person name="Moritoki N."/>
            <person name="Shibata S."/>
            <person name="Littman R.D."/>
            <person name="Fischbach A.M."/>
            <person name="Uwamino Y."/>
            <person name="Inoue T."/>
            <person name="Honda A."/>
            <person name="Hattori M."/>
            <person name="Murai T."/>
            <person name="Xavier J.R."/>
            <person name="Hirose N."/>
            <person name="Honda K."/>
        </authorList>
    </citation>
    <scope>NUCLEOTIDE SEQUENCE [LARGE SCALE GENOMIC DNA]</scope>
    <source>
        <strain evidence="5 6">CE91-St30</strain>
    </source>
</reference>
<feature type="transmembrane region" description="Helical" evidence="3">
    <location>
        <begin position="261"/>
        <end position="284"/>
    </location>
</feature>
<feature type="domain" description="Glycosyltransferase 2-like" evidence="4">
    <location>
        <begin position="38"/>
        <end position="179"/>
    </location>
</feature>
<dbReference type="PANTHER" id="PTHR48090:SF7">
    <property type="entry name" value="RFBJ PROTEIN"/>
    <property type="match status" value="1"/>
</dbReference>
<evidence type="ECO:0000256" key="1">
    <source>
        <dbReference type="ARBA" id="ARBA00006739"/>
    </source>
</evidence>
<feature type="compositionally biased region" description="Basic and acidic residues" evidence="2">
    <location>
        <begin position="17"/>
        <end position="29"/>
    </location>
</feature>
<dbReference type="Gene3D" id="3.90.550.10">
    <property type="entry name" value="Spore Coat Polysaccharide Biosynthesis Protein SpsA, Chain A"/>
    <property type="match status" value="1"/>
</dbReference>
<dbReference type="SUPFAM" id="SSF53448">
    <property type="entry name" value="Nucleotide-diphospho-sugar transferases"/>
    <property type="match status" value="1"/>
</dbReference>
<protein>
    <submittedName>
        <fullName evidence="5">Glycosyl transferase</fullName>
    </submittedName>
</protein>
<accession>A0ABN6MDE5</accession>
<proteinExistence type="inferred from homology"/>
<evidence type="ECO:0000259" key="4">
    <source>
        <dbReference type="Pfam" id="PF00535"/>
    </source>
</evidence>
<evidence type="ECO:0000256" key="2">
    <source>
        <dbReference type="SAM" id="MobiDB-lite"/>
    </source>
</evidence>
<keyword evidence="3" id="KW-0472">Membrane</keyword>
<dbReference type="Pfam" id="PF00535">
    <property type="entry name" value="Glycos_transf_2"/>
    <property type="match status" value="1"/>
</dbReference>
<dbReference type="InterPro" id="IPR029044">
    <property type="entry name" value="Nucleotide-diphossugar_trans"/>
</dbReference>
<organism evidence="5 6">
    <name type="scientific">Raoultibacter timonensis</name>
    <dbReference type="NCBI Taxonomy" id="1907662"/>
    <lineage>
        <taxon>Bacteria</taxon>
        <taxon>Bacillati</taxon>
        <taxon>Actinomycetota</taxon>
        <taxon>Coriobacteriia</taxon>
        <taxon>Eggerthellales</taxon>
        <taxon>Eggerthellaceae</taxon>
        <taxon>Raoultibacter</taxon>
    </lineage>
</organism>
<comment type="similarity">
    <text evidence="1">Belongs to the glycosyltransferase 2 family.</text>
</comment>
<sequence length="353" mass="39102">MYNGLTKPTSDRSAAQAKEEEPDTVREHAAGDSATVAVLIPCYNEAVTIAKVVDDFRRELPEATVYVYDNNSADGTADVARAHGAVVRTEPRQGKGNVVRQMLRDVDADYYVMVDGDDTYPAEAVRELLAPLFDDRADMTVGDRLSNGTYGEENDRAFHGFGNDLVRTLIKWIYGFEFSDVMTGYRAFNRVFAKTMPVLSPGFEIETELSIHAVDKRWRVVEVPIAYRDRPEGSESKLDTFSDGTKVLLTIASLFKDYRPLALFSWVALALCALGLAAGVPVIVEFAQTGLVPKLPSALLAVAFVFAGLLSFSCGLILDTVVKGNRKEYELEVTRVYEEMRRNAHQANAHQKQ</sequence>
<dbReference type="EMBL" id="AP025564">
    <property type="protein sequence ID" value="BDE95974.1"/>
    <property type="molecule type" value="Genomic_DNA"/>
</dbReference>
<dbReference type="GO" id="GO:0016740">
    <property type="term" value="F:transferase activity"/>
    <property type="evidence" value="ECO:0007669"/>
    <property type="project" value="UniProtKB-KW"/>
</dbReference>
<keyword evidence="3" id="KW-1133">Transmembrane helix</keyword>
<evidence type="ECO:0000256" key="3">
    <source>
        <dbReference type="SAM" id="Phobius"/>
    </source>
</evidence>
<gene>
    <name evidence="5" type="ORF">CE91St30_13070</name>
</gene>
<feature type="compositionally biased region" description="Polar residues" evidence="2">
    <location>
        <begin position="1"/>
        <end position="13"/>
    </location>
</feature>
<dbReference type="CDD" id="cd04179">
    <property type="entry name" value="DPM_DPG-synthase_like"/>
    <property type="match status" value="1"/>
</dbReference>
<dbReference type="Proteomes" id="UP001320544">
    <property type="component" value="Chromosome"/>
</dbReference>